<protein>
    <submittedName>
        <fullName evidence="1">Uncharacterized protein</fullName>
    </submittedName>
</protein>
<name>A0A6G1DHF5_9ORYZ</name>
<reference evidence="1 2" key="1">
    <citation type="submission" date="2019-11" db="EMBL/GenBank/DDBJ databases">
        <title>Whole genome sequence of Oryza granulata.</title>
        <authorList>
            <person name="Li W."/>
        </authorList>
    </citation>
    <scope>NUCLEOTIDE SEQUENCE [LARGE SCALE GENOMIC DNA]</scope>
    <source>
        <strain evidence="2">cv. Menghai</strain>
        <tissue evidence="1">Leaf</tissue>
    </source>
</reference>
<organism evidence="1 2">
    <name type="scientific">Oryza meyeriana var. granulata</name>
    <dbReference type="NCBI Taxonomy" id="110450"/>
    <lineage>
        <taxon>Eukaryota</taxon>
        <taxon>Viridiplantae</taxon>
        <taxon>Streptophyta</taxon>
        <taxon>Embryophyta</taxon>
        <taxon>Tracheophyta</taxon>
        <taxon>Spermatophyta</taxon>
        <taxon>Magnoliopsida</taxon>
        <taxon>Liliopsida</taxon>
        <taxon>Poales</taxon>
        <taxon>Poaceae</taxon>
        <taxon>BOP clade</taxon>
        <taxon>Oryzoideae</taxon>
        <taxon>Oryzeae</taxon>
        <taxon>Oryzinae</taxon>
        <taxon>Oryza</taxon>
        <taxon>Oryza meyeriana</taxon>
    </lineage>
</organism>
<keyword evidence="2" id="KW-1185">Reference proteome</keyword>
<comment type="caution">
    <text evidence="1">The sequence shown here is derived from an EMBL/GenBank/DDBJ whole genome shotgun (WGS) entry which is preliminary data.</text>
</comment>
<evidence type="ECO:0000313" key="1">
    <source>
        <dbReference type="EMBL" id="KAF0912235.1"/>
    </source>
</evidence>
<sequence length="70" mass="7512">MYSLGLHATATRDLNALKALPLIFELARSLSLSTPCGGCCGGGGRNPKPVDFAGREQRIKLPPPDQIPHW</sequence>
<dbReference type="EMBL" id="SPHZ02000006">
    <property type="protein sequence ID" value="KAF0912235.1"/>
    <property type="molecule type" value="Genomic_DNA"/>
</dbReference>
<evidence type="ECO:0000313" key="2">
    <source>
        <dbReference type="Proteomes" id="UP000479710"/>
    </source>
</evidence>
<accession>A0A6G1DHF5</accession>
<dbReference type="Proteomes" id="UP000479710">
    <property type="component" value="Unassembled WGS sequence"/>
</dbReference>
<dbReference type="AlphaFoldDB" id="A0A6G1DHF5"/>
<gene>
    <name evidence="1" type="ORF">E2562_013188</name>
</gene>
<proteinExistence type="predicted"/>